<name>S2JX44_MUCC1</name>
<evidence type="ECO:0000313" key="1">
    <source>
        <dbReference type="EMBL" id="EPB87358.1"/>
    </source>
</evidence>
<reference evidence="2" key="1">
    <citation type="submission" date="2013-05" db="EMBL/GenBank/DDBJ databases">
        <title>The Genome sequence of Mucor circinelloides f. circinelloides 1006PhL.</title>
        <authorList>
            <consortium name="The Broad Institute Genomics Platform"/>
            <person name="Cuomo C."/>
            <person name="Earl A."/>
            <person name="Findley K."/>
            <person name="Lee S.C."/>
            <person name="Walker B."/>
            <person name="Young S."/>
            <person name="Zeng Q."/>
            <person name="Gargeya S."/>
            <person name="Fitzgerald M."/>
            <person name="Haas B."/>
            <person name="Abouelleil A."/>
            <person name="Allen A.W."/>
            <person name="Alvarado L."/>
            <person name="Arachchi H.M."/>
            <person name="Berlin A.M."/>
            <person name="Chapman S.B."/>
            <person name="Gainer-Dewar J."/>
            <person name="Goldberg J."/>
            <person name="Griggs A."/>
            <person name="Gujja S."/>
            <person name="Hansen M."/>
            <person name="Howarth C."/>
            <person name="Imamovic A."/>
            <person name="Ireland A."/>
            <person name="Larimer J."/>
            <person name="McCowan C."/>
            <person name="Murphy C."/>
            <person name="Pearson M."/>
            <person name="Poon T.W."/>
            <person name="Priest M."/>
            <person name="Roberts A."/>
            <person name="Saif S."/>
            <person name="Shea T."/>
            <person name="Sisk P."/>
            <person name="Sykes S."/>
            <person name="Wortman J."/>
            <person name="Nusbaum C."/>
            <person name="Birren B."/>
        </authorList>
    </citation>
    <scope>NUCLEOTIDE SEQUENCE [LARGE SCALE GENOMIC DNA]</scope>
    <source>
        <strain evidence="2">1006PhL</strain>
    </source>
</reference>
<gene>
    <name evidence="1" type="ORF">HMPREF1544_05883</name>
</gene>
<dbReference type="STRING" id="1220926.S2JX44"/>
<dbReference type="InParanoid" id="S2JX44"/>
<dbReference type="VEuPathDB" id="FungiDB:HMPREF1544_05883"/>
<dbReference type="Gene3D" id="3.40.50.2000">
    <property type="entry name" value="Glycogen Phosphorylase B"/>
    <property type="match status" value="1"/>
</dbReference>
<organism evidence="1 2">
    <name type="scientific">Mucor circinelloides f. circinelloides (strain 1006PhL)</name>
    <name type="common">Mucormycosis agent</name>
    <name type="synonym">Calyptromyces circinelloides</name>
    <dbReference type="NCBI Taxonomy" id="1220926"/>
    <lineage>
        <taxon>Eukaryota</taxon>
        <taxon>Fungi</taxon>
        <taxon>Fungi incertae sedis</taxon>
        <taxon>Mucoromycota</taxon>
        <taxon>Mucoromycotina</taxon>
        <taxon>Mucoromycetes</taxon>
        <taxon>Mucorales</taxon>
        <taxon>Mucorineae</taxon>
        <taxon>Mucoraceae</taxon>
        <taxon>Mucor</taxon>
    </lineage>
</organism>
<evidence type="ECO:0000313" key="2">
    <source>
        <dbReference type="Proteomes" id="UP000014254"/>
    </source>
</evidence>
<sequence>MPVQYAQLFTFYGGDASWYESMYSETRMIMFPFFSDSFGNSLIIERSKLDVKRYRSLMQIHSRRAGAKRTEFIEEVAYKHKAGLLEHRQSADQRMGCFKSHDLDLYRALLTALACGE</sequence>
<dbReference type="AlphaFoldDB" id="S2JX44"/>
<dbReference type="EMBL" id="KE123970">
    <property type="protein sequence ID" value="EPB87358.1"/>
    <property type="molecule type" value="Genomic_DNA"/>
</dbReference>
<protein>
    <submittedName>
        <fullName evidence="1">Uncharacterized protein</fullName>
    </submittedName>
</protein>
<dbReference type="OrthoDB" id="5835829at2759"/>
<keyword evidence="2" id="KW-1185">Reference proteome</keyword>
<proteinExistence type="predicted"/>
<dbReference type="Proteomes" id="UP000014254">
    <property type="component" value="Unassembled WGS sequence"/>
</dbReference>
<accession>S2JX44</accession>